<reference evidence="2" key="1">
    <citation type="submission" date="2022-12" db="EMBL/GenBank/DDBJ databases">
        <authorList>
            <person name="Petersen C."/>
        </authorList>
    </citation>
    <scope>NUCLEOTIDE SEQUENCE</scope>
    <source>
        <strain evidence="2">IBT 17660</strain>
    </source>
</reference>
<sequence length="110" mass="11955">MADGRETMAEALSPRNATAADGVCDDCLVAHTVSPSETALSPHVAELGWVIAPICQYLSGREWSDERCCGVVEKENNAFLNGSCMNCHTRSGLCYVSVTSFLFFMFAILR</sequence>
<keyword evidence="1" id="KW-1133">Transmembrane helix</keyword>
<comment type="caution">
    <text evidence="2">The sequence shown here is derived from an EMBL/GenBank/DDBJ whole genome shotgun (WGS) entry which is preliminary data.</text>
</comment>
<protein>
    <submittedName>
        <fullName evidence="2">Uncharacterized protein</fullName>
    </submittedName>
</protein>
<evidence type="ECO:0000256" key="1">
    <source>
        <dbReference type="SAM" id="Phobius"/>
    </source>
</evidence>
<dbReference type="AlphaFoldDB" id="A0A9W9X7S0"/>
<keyword evidence="3" id="KW-1185">Reference proteome</keyword>
<feature type="transmembrane region" description="Helical" evidence="1">
    <location>
        <begin position="92"/>
        <end position="109"/>
    </location>
</feature>
<proteinExistence type="predicted"/>
<dbReference type="EMBL" id="JAPWDO010000001">
    <property type="protein sequence ID" value="KAJ5486048.1"/>
    <property type="molecule type" value="Genomic_DNA"/>
</dbReference>
<dbReference type="Proteomes" id="UP001147760">
    <property type="component" value="Unassembled WGS sequence"/>
</dbReference>
<gene>
    <name evidence="2" type="ORF">N7530_000348</name>
</gene>
<name>A0A9W9X7S0_9EURO</name>
<organism evidence="2 3">
    <name type="scientific">Penicillium desertorum</name>
    <dbReference type="NCBI Taxonomy" id="1303715"/>
    <lineage>
        <taxon>Eukaryota</taxon>
        <taxon>Fungi</taxon>
        <taxon>Dikarya</taxon>
        <taxon>Ascomycota</taxon>
        <taxon>Pezizomycotina</taxon>
        <taxon>Eurotiomycetes</taxon>
        <taxon>Eurotiomycetidae</taxon>
        <taxon>Eurotiales</taxon>
        <taxon>Aspergillaceae</taxon>
        <taxon>Penicillium</taxon>
    </lineage>
</organism>
<evidence type="ECO:0000313" key="3">
    <source>
        <dbReference type="Proteomes" id="UP001147760"/>
    </source>
</evidence>
<evidence type="ECO:0000313" key="2">
    <source>
        <dbReference type="EMBL" id="KAJ5486048.1"/>
    </source>
</evidence>
<keyword evidence="1" id="KW-0472">Membrane</keyword>
<keyword evidence="1" id="KW-0812">Transmembrane</keyword>
<accession>A0A9W9X7S0</accession>
<reference evidence="2" key="2">
    <citation type="journal article" date="2023" name="IMA Fungus">
        <title>Comparative genomic study of the Penicillium genus elucidates a diverse pangenome and 15 lateral gene transfer events.</title>
        <authorList>
            <person name="Petersen C."/>
            <person name="Sorensen T."/>
            <person name="Nielsen M.R."/>
            <person name="Sondergaard T.E."/>
            <person name="Sorensen J.L."/>
            <person name="Fitzpatrick D.A."/>
            <person name="Frisvad J.C."/>
            <person name="Nielsen K.L."/>
        </authorList>
    </citation>
    <scope>NUCLEOTIDE SEQUENCE</scope>
    <source>
        <strain evidence="2">IBT 17660</strain>
    </source>
</reference>